<reference evidence="1 2" key="1">
    <citation type="journal article" date="2014" name="PLoS ONE">
        <title>Genome Sequence of Candidatus Nitrososphaera evergladensis from Group I.1b Enriched from Everglades Soil Reveals Novel Genomic Features of the Ammonia-Oxidizing Archaea.</title>
        <authorList>
            <person name="Zhalnina K.V."/>
            <person name="Dias R."/>
            <person name="Leonard M.T."/>
            <person name="Dorr de Quadros P."/>
            <person name="Camargo F.A."/>
            <person name="Drew J.C."/>
            <person name="Farmerie W.G."/>
            <person name="Daroub S.H."/>
            <person name="Triplett E.W."/>
        </authorList>
    </citation>
    <scope>NUCLEOTIDE SEQUENCE [LARGE SCALE GENOMIC DNA]</scope>
    <source>
        <strain evidence="1 2">SR1</strain>
    </source>
</reference>
<dbReference type="KEGG" id="nev:NTE_02104"/>
<protein>
    <submittedName>
        <fullName evidence="1">Uncharacterized protein</fullName>
    </submittedName>
</protein>
<dbReference type="EMBL" id="CP007174">
    <property type="protein sequence ID" value="AIF84159.1"/>
    <property type="molecule type" value="Genomic_DNA"/>
</dbReference>
<evidence type="ECO:0000313" key="1">
    <source>
        <dbReference type="EMBL" id="AIF84159.1"/>
    </source>
</evidence>
<dbReference type="AlphaFoldDB" id="A0A075MY00"/>
<dbReference type="HOGENOM" id="CLU_986701_0_0_2"/>
<sequence>MLELLSLHIRQEADRYRAGLQTRSIIHDVEELAVKKGYAFQRQDKDKVLYLISEFMTEGLIGWGLNYDNPEPPFMHISEYGRAVVLSQKPQPYDPDGYLANLKTEIPGIDETIMIYITEALQTLRRNNLFSAAVMTGVASERAFELLLDAVSNAVTGNGQPEKFEKLKNDTRTKYKFDEVKKVVMQLPVQRRNEIDENLESNLDGVFNLIRITRNDAGHPTGKKVRREDVLVNLSVFVPYCKCIYRLIGHLEKNPI</sequence>
<dbReference type="Proteomes" id="UP000028194">
    <property type="component" value="Chromosome"/>
</dbReference>
<gene>
    <name evidence="1" type="ORF">NTE_02104</name>
</gene>
<accession>A0A075MY00</accession>
<organism evidence="1 2">
    <name type="scientific">Candidatus Nitrososphaera evergladensis SR1</name>
    <dbReference type="NCBI Taxonomy" id="1459636"/>
    <lineage>
        <taxon>Archaea</taxon>
        <taxon>Nitrososphaerota</taxon>
        <taxon>Nitrososphaeria</taxon>
        <taxon>Nitrososphaerales</taxon>
        <taxon>Nitrososphaeraceae</taxon>
        <taxon>Nitrososphaera</taxon>
    </lineage>
</organism>
<proteinExistence type="predicted"/>
<evidence type="ECO:0000313" key="2">
    <source>
        <dbReference type="Proteomes" id="UP000028194"/>
    </source>
</evidence>
<dbReference type="eggNOG" id="ENOG502N57Z">
    <property type="taxonomic scope" value="Archaea"/>
</dbReference>
<name>A0A075MY00_9ARCH</name>
<dbReference type="STRING" id="1459636.NTE_02104"/>
<keyword evidence="2" id="KW-1185">Reference proteome</keyword>